<evidence type="ECO:0000313" key="3">
    <source>
        <dbReference type="Proteomes" id="UP000183832"/>
    </source>
</evidence>
<feature type="signal peptide" evidence="1">
    <location>
        <begin position="1"/>
        <end position="18"/>
    </location>
</feature>
<keyword evidence="3" id="KW-1185">Reference proteome</keyword>
<accession>A0A1J1HVH5</accession>
<proteinExistence type="predicted"/>
<dbReference type="Proteomes" id="UP000183832">
    <property type="component" value="Unassembled WGS sequence"/>
</dbReference>
<sequence length="242" mass="26860">MFKSFVFVLIFLASQGEATEKCASLVTECILRPYTVSWDECPENPVCGENLVLAKHVEDGKEVCCCKNKGDVIPCGPPAQCESVYTAWRPEPYCECQGYNDAIPACPSGLKFDFWISECIADCDICIGEATEKCVQGTLVTECILRPYTVSWDECPEYPVCGENLVLAKHVEDGKEVCCCKNEGDVVPCGPATQCEGMMYQAWRPEPYCECQTYNDGIEVCPDGLKFDFWISKCIADCDICI</sequence>
<evidence type="ECO:0000256" key="1">
    <source>
        <dbReference type="SAM" id="SignalP"/>
    </source>
</evidence>
<gene>
    <name evidence="2" type="ORF">CLUMA_CG004168</name>
</gene>
<dbReference type="AlphaFoldDB" id="A0A1J1HVH5"/>
<reference evidence="2 3" key="1">
    <citation type="submission" date="2015-04" db="EMBL/GenBank/DDBJ databases">
        <authorList>
            <person name="Syromyatnikov M.Y."/>
            <person name="Popov V.N."/>
        </authorList>
    </citation>
    <scope>NUCLEOTIDE SEQUENCE [LARGE SCALE GENOMIC DNA]</scope>
</reference>
<evidence type="ECO:0000313" key="2">
    <source>
        <dbReference type="EMBL" id="CRK90494.1"/>
    </source>
</evidence>
<name>A0A1J1HVH5_9DIPT</name>
<organism evidence="2 3">
    <name type="scientific">Clunio marinus</name>
    <dbReference type="NCBI Taxonomy" id="568069"/>
    <lineage>
        <taxon>Eukaryota</taxon>
        <taxon>Metazoa</taxon>
        <taxon>Ecdysozoa</taxon>
        <taxon>Arthropoda</taxon>
        <taxon>Hexapoda</taxon>
        <taxon>Insecta</taxon>
        <taxon>Pterygota</taxon>
        <taxon>Neoptera</taxon>
        <taxon>Endopterygota</taxon>
        <taxon>Diptera</taxon>
        <taxon>Nematocera</taxon>
        <taxon>Chironomoidea</taxon>
        <taxon>Chironomidae</taxon>
        <taxon>Clunio</taxon>
    </lineage>
</organism>
<keyword evidence="1" id="KW-0732">Signal</keyword>
<feature type="chain" id="PRO_5012949837" evidence="1">
    <location>
        <begin position="19"/>
        <end position="242"/>
    </location>
</feature>
<protein>
    <submittedName>
        <fullName evidence="2">CLUMA_CG004168, isoform A</fullName>
    </submittedName>
</protein>
<dbReference type="EMBL" id="CVRI01000019">
    <property type="protein sequence ID" value="CRK90494.1"/>
    <property type="molecule type" value="Genomic_DNA"/>
</dbReference>